<dbReference type="GO" id="GO:0043953">
    <property type="term" value="P:protein transport by the Tat complex"/>
    <property type="evidence" value="ECO:0007669"/>
    <property type="project" value="UniProtKB-UniRule"/>
</dbReference>
<evidence type="ECO:0000313" key="9">
    <source>
        <dbReference type="Proteomes" id="UP000582213"/>
    </source>
</evidence>
<feature type="transmembrane region" description="Helical" evidence="5">
    <location>
        <begin position="179"/>
        <end position="200"/>
    </location>
</feature>
<dbReference type="KEGG" id="soh:D1869_02850"/>
<dbReference type="InterPro" id="IPR002033">
    <property type="entry name" value="TatC"/>
</dbReference>
<gene>
    <name evidence="5 7" type="primary">tatC</name>
    <name evidence="7" type="ORF">D1869_02850</name>
    <name evidence="6" type="ORF">HNQ62_000542</name>
</gene>
<feature type="transmembrane region" description="Helical" evidence="5">
    <location>
        <begin position="93"/>
        <end position="114"/>
    </location>
</feature>
<keyword evidence="5" id="KW-0653">Protein transport</keyword>
<dbReference type="EMBL" id="JACHFY010000002">
    <property type="protein sequence ID" value="MBB5252809.1"/>
    <property type="molecule type" value="Genomic_DNA"/>
</dbReference>
<keyword evidence="4 5" id="KW-0472">Membrane</keyword>
<feature type="transmembrane region" description="Helical" evidence="5">
    <location>
        <begin position="135"/>
        <end position="159"/>
    </location>
</feature>
<dbReference type="EMBL" id="CP045484">
    <property type="protein sequence ID" value="QGR16252.1"/>
    <property type="molecule type" value="Genomic_DNA"/>
</dbReference>
<evidence type="ECO:0000256" key="2">
    <source>
        <dbReference type="ARBA" id="ARBA00022692"/>
    </source>
</evidence>
<comment type="subunit">
    <text evidence="5">Forms a complex with TatA.</text>
</comment>
<keyword evidence="8" id="KW-1185">Reference proteome</keyword>
<dbReference type="GO" id="GO:0065002">
    <property type="term" value="P:intracellular protein transmembrane transport"/>
    <property type="evidence" value="ECO:0007669"/>
    <property type="project" value="TreeGrafter"/>
</dbReference>
<comment type="subcellular location">
    <subcellularLocation>
        <location evidence="5">Cell membrane</location>
        <topology evidence="5">Multi-pass membrane protein</topology>
    </subcellularLocation>
    <subcellularLocation>
        <location evidence="1">Membrane</location>
        <topology evidence="1">Multi-pass membrane protein</topology>
    </subcellularLocation>
</comment>
<evidence type="ECO:0000313" key="6">
    <source>
        <dbReference type="EMBL" id="MBB5252809.1"/>
    </source>
</evidence>
<reference evidence="6 9" key="2">
    <citation type="submission" date="2020-08" db="EMBL/GenBank/DDBJ databases">
        <title>Genomic Encyclopedia of Type Strains, Phase IV (KMG-IV): sequencing the most valuable type-strain genomes for metagenomic binning, comparative biology and taxonomic classification.</title>
        <authorList>
            <person name="Goeker M."/>
        </authorList>
    </citation>
    <scope>NUCLEOTIDE SEQUENCE [LARGE SCALE GENOMIC DNA]</scope>
    <source>
        <strain evidence="6 9">DSM 12421</strain>
    </source>
</reference>
<keyword evidence="5" id="KW-0813">Transport</keyword>
<keyword evidence="5" id="KW-1003">Cell membrane</keyword>
<name>A0A650CEQ1_SULOH</name>
<accession>A0A650CEQ1</accession>
<comment type="similarity">
    <text evidence="5">Belongs to the TatC family.</text>
</comment>
<dbReference type="GeneID" id="1458546"/>
<dbReference type="PRINTS" id="PR01840">
    <property type="entry name" value="TATCFAMILY"/>
</dbReference>
<evidence type="ECO:0000313" key="8">
    <source>
        <dbReference type="Proteomes" id="UP000427373"/>
    </source>
</evidence>
<dbReference type="HAMAP" id="MF_00902">
    <property type="entry name" value="TatC"/>
    <property type="match status" value="1"/>
</dbReference>
<organism evidence="7 8">
    <name type="scientific">Sulfurisphaera ohwakuensis</name>
    <dbReference type="NCBI Taxonomy" id="69656"/>
    <lineage>
        <taxon>Archaea</taxon>
        <taxon>Thermoproteota</taxon>
        <taxon>Thermoprotei</taxon>
        <taxon>Sulfolobales</taxon>
        <taxon>Sulfolobaceae</taxon>
        <taxon>Sulfurisphaera</taxon>
    </lineage>
</organism>
<reference evidence="7 8" key="1">
    <citation type="submission" date="2019-10" db="EMBL/GenBank/DDBJ databases">
        <title>Genome Sequences from Six Type Strain Members of the Archaeal Family Sulfolobaceae: Acidianus ambivalens, Acidianus infernus, Metallosphaera prunae, Stygiolobus azoricus, Sulfolobus metallicus, and Sulfurisphaera ohwakuensis.</title>
        <authorList>
            <person name="Counts J.A."/>
            <person name="Kelly R.M."/>
        </authorList>
    </citation>
    <scope>NUCLEOTIDE SEQUENCE [LARGE SCALE GENOMIC DNA]</scope>
    <source>
        <strain evidence="7 8">TA-1</strain>
    </source>
</reference>
<feature type="transmembrane region" description="Helical" evidence="5">
    <location>
        <begin position="221"/>
        <end position="238"/>
    </location>
</feature>
<keyword evidence="3 5" id="KW-1133">Transmembrane helix</keyword>
<dbReference type="OrthoDB" id="15305at2157"/>
<sequence length="278" mass="31328">MSIQKPSTDKEAPLIEHLKELGLRIRNMLIYLAIFFFIYFAFGISTIKVGSFTLPILYPSIYDSIAIQFTNAFLDREKPSGLHLITLNPFDPLYSSMYVSLLLAIISAFPLIFREFWAFVAPGLYEHEKRTIRKVLLPATSLFIAGASFAYFIIIPFMMLFVYKLDLSLGVEPTLSLRAYVSTIVTLMIAVGASFEFPLVMTSLTQLGLVKAQTWRQNWRWGVLVSFIIAWIVSPGTTGGLIETTIAVTLSSLYFIGVIVSSIIEKRNTKNKNQLLVK</sequence>
<dbReference type="RefSeq" id="WP_010978579.1">
    <property type="nucleotide sequence ID" value="NZ_AP031374.1"/>
</dbReference>
<dbReference type="PANTHER" id="PTHR30371">
    <property type="entry name" value="SEC-INDEPENDENT PROTEIN TRANSLOCASE PROTEIN TATC"/>
    <property type="match status" value="1"/>
</dbReference>
<proteinExistence type="inferred from homology"/>
<dbReference type="Pfam" id="PF00902">
    <property type="entry name" value="TatC"/>
    <property type="match status" value="1"/>
</dbReference>
<dbReference type="NCBIfam" id="TIGR00945">
    <property type="entry name" value="tatC"/>
    <property type="match status" value="1"/>
</dbReference>
<dbReference type="GO" id="GO:0033281">
    <property type="term" value="C:TAT protein transport complex"/>
    <property type="evidence" value="ECO:0007669"/>
    <property type="project" value="UniProtKB-UniRule"/>
</dbReference>
<dbReference type="PANTHER" id="PTHR30371:SF0">
    <property type="entry name" value="SEC-INDEPENDENT PROTEIN TRANSLOCASE PROTEIN TATC, CHLOROPLASTIC-RELATED"/>
    <property type="match status" value="1"/>
</dbReference>
<evidence type="ECO:0000256" key="1">
    <source>
        <dbReference type="ARBA" id="ARBA00004141"/>
    </source>
</evidence>
<dbReference type="Proteomes" id="UP000582213">
    <property type="component" value="Unassembled WGS sequence"/>
</dbReference>
<keyword evidence="2 5" id="KW-0812">Transmembrane</keyword>
<evidence type="ECO:0000256" key="4">
    <source>
        <dbReference type="ARBA" id="ARBA00023136"/>
    </source>
</evidence>
<keyword evidence="5" id="KW-0811">Translocation</keyword>
<evidence type="ECO:0000313" key="7">
    <source>
        <dbReference type="EMBL" id="QGR16252.1"/>
    </source>
</evidence>
<evidence type="ECO:0000256" key="3">
    <source>
        <dbReference type="ARBA" id="ARBA00022989"/>
    </source>
</evidence>
<dbReference type="GeneID" id="95643279"/>
<evidence type="ECO:0000256" key="5">
    <source>
        <dbReference type="HAMAP-Rule" id="MF_00902"/>
    </source>
</evidence>
<dbReference type="AlphaFoldDB" id="A0A650CEQ1"/>
<dbReference type="Proteomes" id="UP000427373">
    <property type="component" value="Chromosome"/>
</dbReference>
<protein>
    <recommendedName>
        <fullName evidence="5">Sec-independent protein translocase protein TatC</fullName>
    </recommendedName>
</protein>
<feature type="transmembrane region" description="Helical" evidence="5">
    <location>
        <begin position="244"/>
        <end position="264"/>
    </location>
</feature>
<comment type="function">
    <text evidence="5">Part of the twin-arginine translocation (Tat) system that transports large folded proteins containing a characteristic twin-arginine motif in their signal peptide across membranes.</text>
</comment>
<feature type="transmembrane region" description="Helical" evidence="5">
    <location>
        <begin position="28"/>
        <end position="47"/>
    </location>
</feature>
<dbReference type="GO" id="GO:0009977">
    <property type="term" value="F:proton motive force dependent protein transmembrane transporter activity"/>
    <property type="evidence" value="ECO:0007669"/>
    <property type="project" value="TreeGrafter"/>
</dbReference>